<dbReference type="InterPro" id="IPR012337">
    <property type="entry name" value="RNaseH-like_sf"/>
</dbReference>
<dbReference type="SUPFAM" id="SSF53098">
    <property type="entry name" value="Ribonuclease H-like"/>
    <property type="match status" value="1"/>
</dbReference>
<dbReference type="InterPro" id="IPR050437">
    <property type="entry name" value="Ribos_protein_bS1-like"/>
</dbReference>
<keyword evidence="3" id="KW-1185">Reference proteome</keyword>
<dbReference type="EMBL" id="JBJKFK010003144">
    <property type="protein sequence ID" value="KAL3310211.1"/>
    <property type="molecule type" value="Genomic_DNA"/>
</dbReference>
<dbReference type="AlphaFoldDB" id="A0ABD2PUR8"/>
<dbReference type="PANTHER" id="PTHR10724:SF10">
    <property type="entry name" value="S1 RNA-BINDING DOMAIN-CONTAINING PROTEIN 1"/>
    <property type="match status" value="1"/>
</dbReference>
<organism evidence="2 3">
    <name type="scientific">Cichlidogyrus casuarinus</name>
    <dbReference type="NCBI Taxonomy" id="1844966"/>
    <lineage>
        <taxon>Eukaryota</taxon>
        <taxon>Metazoa</taxon>
        <taxon>Spiralia</taxon>
        <taxon>Lophotrochozoa</taxon>
        <taxon>Platyhelminthes</taxon>
        <taxon>Monogenea</taxon>
        <taxon>Monopisthocotylea</taxon>
        <taxon>Dactylogyridea</taxon>
        <taxon>Ancyrocephalidae</taxon>
        <taxon>Cichlidogyrus</taxon>
    </lineage>
</organism>
<dbReference type="Pfam" id="PF16921">
    <property type="entry name" value="Tex_YqgF"/>
    <property type="match status" value="1"/>
</dbReference>
<comment type="caution">
    <text evidence="2">The sequence shown here is derived from an EMBL/GenBank/DDBJ whole genome shotgun (WGS) entry which is preliminary data.</text>
</comment>
<sequence>MSNEVSLRVFQDNLRRILMMAPLTIKTSISEASLSCSQSEDSTLLLGKNCSGDRIPVLGFDPGYRCGCKWAACDARGEVLSTGVVFLSSGSTKPPSECRGAAEFITAITTNRISTIALGSGSGYREAEKWLNELIKLGSFGSLKVRYSMVVEDGASIYSASPLAAKELPNLDVTIRSA</sequence>
<gene>
    <name evidence="2" type="primary">SRBD1_2</name>
    <name evidence="2" type="ORF">Ciccas_011227</name>
</gene>
<accession>A0ABD2PUR8</accession>
<evidence type="ECO:0000313" key="2">
    <source>
        <dbReference type="EMBL" id="KAL3310211.1"/>
    </source>
</evidence>
<name>A0ABD2PUR8_9PLAT</name>
<proteinExistence type="predicted"/>
<reference evidence="2 3" key="1">
    <citation type="submission" date="2024-11" db="EMBL/GenBank/DDBJ databases">
        <title>Adaptive evolution of stress response genes in parasites aligns with host niche diversity.</title>
        <authorList>
            <person name="Hahn C."/>
            <person name="Resl P."/>
        </authorList>
    </citation>
    <scope>NUCLEOTIDE SEQUENCE [LARGE SCALE GENOMIC DNA]</scope>
    <source>
        <strain evidence="2">EGGRZ-B1_66</strain>
        <tissue evidence="2">Body</tissue>
    </source>
</reference>
<feature type="non-terminal residue" evidence="2">
    <location>
        <position position="178"/>
    </location>
</feature>
<dbReference type="InterPro" id="IPR037027">
    <property type="entry name" value="YqgF/RNaseH-like_dom_sf"/>
</dbReference>
<dbReference type="InterPro" id="IPR032639">
    <property type="entry name" value="Tex_YqgF"/>
</dbReference>
<feature type="domain" description="YqgF/RNase H-like" evidence="1">
    <location>
        <begin position="55"/>
        <end position="159"/>
    </location>
</feature>
<evidence type="ECO:0000313" key="3">
    <source>
        <dbReference type="Proteomes" id="UP001626550"/>
    </source>
</evidence>
<dbReference type="PANTHER" id="PTHR10724">
    <property type="entry name" value="30S RIBOSOMAL PROTEIN S1"/>
    <property type="match status" value="1"/>
</dbReference>
<protein>
    <submittedName>
        <fullName evidence="2">S1 RNA binding domain 1</fullName>
    </submittedName>
</protein>
<dbReference type="Proteomes" id="UP001626550">
    <property type="component" value="Unassembled WGS sequence"/>
</dbReference>
<dbReference type="InterPro" id="IPR006641">
    <property type="entry name" value="YqgF/RNaseH-like_dom"/>
</dbReference>
<dbReference type="SMART" id="SM00732">
    <property type="entry name" value="YqgFc"/>
    <property type="match status" value="1"/>
</dbReference>
<evidence type="ECO:0000259" key="1">
    <source>
        <dbReference type="SMART" id="SM00732"/>
    </source>
</evidence>
<dbReference type="Gene3D" id="3.30.420.140">
    <property type="entry name" value="YqgF/RNase H-like domain"/>
    <property type="match status" value="1"/>
</dbReference>